<gene>
    <name evidence="4" type="ORF">Cni_G12137</name>
</gene>
<feature type="repeat" description="PPR" evidence="2">
    <location>
        <begin position="94"/>
        <end position="128"/>
    </location>
</feature>
<dbReference type="InterPro" id="IPR011990">
    <property type="entry name" value="TPR-like_helical_dom_sf"/>
</dbReference>
<evidence type="ECO:0000313" key="4">
    <source>
        <dbReference type="EMBL" id="WOL03417.1"/>
    </source>
</evidence>
<dbReference type="NCBIfam" id="TIGR00756">
    <property type="entry name" value="PPR"/>
    <property type="match status" value="5"/>
</dbReference>
<dbReference type="FunFam" id="1.25.40.10:FF:000344">
    <property type="entry name" value="Pentatricopeptide repeat-containing protein"/>
    <property type="match status" value="1"/>
</dbReference>
<dbReference type="InterPro" id="IPR032867">
    <property type="entry name" value="DYW_dom"/>
</dbReference>
<dbReference type="PANTHER" id="PTHR47926:SF436">
    <property type="entry name" value="PENTATRICOPEPTIDE REPEAT-CONTAINING PROTEIN ELI1, CHLOROPLASTIC-LIKE ISOFORM X2"/>
    <property type="match status" value="1"/>
</dbReference>
<dbReference type="Pfam" id="PF14432">
    <property type="entry name" value="DYW_deaminase"/>
    <property type="match status" value="1"/>
</dbReference>
<accession>A0AAQ3K7J0</accession>
<dbReference type="InterPro" id="IPR002885">
    <property type="entry name" value="PPR_rpt"/>
</dbReference>
<dbReference type="Pfam" id="PF13041">
    <property type="entry name" value="PPR_2"/>
    <property type="match status" value="3"/>
</dbReference>
<dbReference type="GO" id="GO:0008270">
    <property type="term" value="F:zinc ion binding"/>
    <property type="evidence" value="ECO:0007669"/>
    <property type="project" value="InterPro"/>
</dbReference>
<feature type="repeat" description="PPR" evidence="2">
    <location>
        <begin position="199"/>
        <end position="233"/>
    </location>
</feature>
<evidence type="ECO:0000256" key="2">
    <source>
        <dbReference type="PROSITE-ProRule" id="PRU00708"/>
    </source>
</evidence>
<evidence type="ECO:0000313" key="5">
    <source>
        <dbReference type="Proteomes" id="UP001327560"/>
    </source>
</evidence>
<dbReference type="PROSITE" id="PS51375">
    <property type="entry name" value="PPR"/>
    <property type="match status" value="5"/>
</dbReference>
<dbReference type="InterPro" id="IPR046960">
    <property type="entry name" value="PPR_At4g14850-like_plant"/>
</dbReference>
<proteinExistence type="predicted"/>
<sequence>MAAATISTFSTALTSKEPPFVERVDRNSPTVSLKFCKSFREIKQIHGQMVRAGTIHLPSAASKLIAAYSGIATPKSLDYAIAAFELLGYEGEANVFLWNTLIRGHSSAGSIKEAIELYIRMVCLGVMPDRFTFPPLIAVCSKVASLVEGEQIHGALTKMGKGGGTKDDIFIANSLIHFYVEIGEMDLAQQLFDGMTERNVVSWTSLIDGYARSDNPEKAIYLFHEMLRHDKHRPNSVTMACVVSACARLQDSQEVDKIFSYITNFGIEMNPTLFNSVVDMFMKVGAVDAAERLFDECASRDIVLWNTMVSNYVHLGMTKKALAIFNKLMLIGETPDRIAIVAGVSACAQLSELVVGKQFHGYILRNRLDLCDTVSNAIIDMYMKCEAAHTAFEVFKMMPNKTIVSWNTLINGCIMKGDLSSAQKHFYLMPQRDLVSWNTMIAGLVQANQFEAAIGLFREMQVSGFKPDKMTMAIVASACGYLGALDLARWTYTYISRNKIKCDVKLNTALVDMFAKCGDSKNSIQVFDNMLAKDVSAWTAAIGAMAVEGNGNRALDLFNDMIKYGLKPDGVVFAEVLTACSHGGLVEEGRRFFSSMSQDYSFPPEIIHYGCMVDLLGRAGLLEEARNLIETMPMEPNDVIWGALLAASCVHHDVELAEYAANQVLALSPKRSGVRVLLSNLYASVGRWQDVSRVRLDLNDTNIRKHPGSSLIEVDGMIHEFTSGDVSHPQMNYIVEMLEEICERITAAGYVLDMSNVLMDVEKSEKEYILSHHSEKIAVAFGIISTSHGVPIHIVKNLRTCADCHSFMKFVSVVYDREITIRDYYRFHHFHGGRCSCKDYW</sequence>
<evidence type="ECO:0000256" key="1">
    <source>
        <dbReference type="ARBA" id="ARBA00022737"/>
    </source>
</evidence>
<dbReference type="FunFam" id="1.25.40.10:FF:000184">
    <property type="entry name" value="Pentatricopeptide repeat-containing protein, chloroplastic"/>
    <property type="match status" value="1"/>
</dbReference>
<name>A0AAQ3K7J0_9LILI</name>
<dbReference type="InterPro" id="IPR046848">
    <property type="entry name" value="E_motif"/>
</dbReference>
<dbReference type="FunFam" id="1.25.40.10:FF:000348">
    <property type="entry name" value="Pentatricopeptide repeat-containing protein chloroplastic"/>
    <property type="match status" value="1"/>
</dbReference>
<feature type="domain" description="DYW" evidence="3">
    <location>
        <begin position="749"/>
        <end position="841"/>
    </location>
</feature>
<dbReference type="Proteomes" id="UP001327560">
    <property type="component" value="Chromosome 4"/>
</dbReference>
<dbReference type="EMBL" id="CP136893">
    <property type="protein sequence ID" value="WOL03417.1"/>
    <property type="molecule type" value="Genomic_DNA"/>
</dbReference>
<dbReference type="Pfam" id="PF20431">
    <property type="entry name" value="E_motif"/>
    <property type="match status" value="1"/>
</dbReference>
<feature type="repeat" description="PPR" evidence="2">
    <location>
        <begin position="534"/>
        <end position="568"/>
    </location>
</feature>
<dbReference type="Gene3D" id="1.25.40.10">
    <property type="entry name" value="Tetratricopeptide repeat domain"/>
    <property type="match status" value="5"/>
</dbReference>
<evidence type="ECO:0000259" key="3">
    <source>
        <dbReference type="Pfam" id="PF14432"/>
    </source>
</evidence>
<keyword evidence="1" id="KW-0677">Repeat</keyword>
<keyword evidence="5" id="KW-1185">Reference proteome</keyword>
<dbReference type="GO" id="GO:0003723">
    <property type="term" value="F:RNA binding"/>
    <property type="evidence" value="ECO:0007669"/>
    <property type="project" value="InterPro"/>
</dbReference>
<dbReference type="PANTHER" id="PTHR47926">
    <property type="entry name" value="PENTATRICOPEPTIDE REPEAT-CONTAINING PROTEIN"/>
    <property type="match status" value="1"/>
</dbReference>
<feature type="repeat" description="PPR" evidence="2">
    <location>
        <begin position="433"/>
        <end position="467"/>
    </location>
</feature>
<feature type="repeat" description="PPR" evidence="2">
    <location>
        <begin position="301"/>
        <end position="335"/>
    </location>
</feature>
<dbReference type="GO" id="GO:0009451">
    <property type="term" value="P:RNA modification"/>
    <property type="evidence" value="ECO:0007669"/>
    <property type="project" value="InterPro"/>
</dbReference>
<reference evidence="4 5" key="1">
    <citation type="submission" date="2023-10" db="EMBL/GenBank/DDBJ databases">
        <title>Chromosome-scale genome assembly provides insights into flower coloration mechanisms of Canna indica.</title>
        <authorList>
            <person name="Li C."/>
        </authorList>
    </citation>
    <scope>NUCLEOTIDE SEQUENCE [LARGE SCALE GENOMIC DNA]</scope>
    <source>
        <tissue evidence="4">Flower</tissue>
    </source>
</reference>
<dbReference type="Pfam" id="PF01535">
    <property type="entry name" value="PPR"/>
    <property type="match status" value="6"/>
</dbReference>
<organism evidence="4 5">
    <name type="scientific">Canna indica</name>
    <name type="common">Indian-shot</name>
    <dbReference type="NCBI Taxonomy" id="4628"/>
    <lineage>
        <taxon>Eukaryota</taxon>
        <taxon>Viridiplantae</taxon>
        <taxon>Streptophyta</taxon>
        <taxon>Embryophyta</taxon>
        <taxon>Tracheophyta</taxon>
        <taxon>Spermatophyta</taxon>
        <taxon>Magnoliopsida</taxon>
        <taxon>Liliopsida</taxon>
        <taxon>Zingiberales</taxon>
        <taxon>Cannaceae</taxon>
        <taxon>Canna</taxon>
    </lineage>
</organism>
<dbReference type="AlphaFoldDB" id="A0AAQ3K7J0"/>
<protein>
    <submittedName>
        <fullName evidence="4">Pentatricopeptide repeat-containing protein</fullName>
    </submittedName>
</protein>
<dbReference type="SUPFAM" id="SSF48452">
    <property type="entry name" value="TPR-like"/>
    <property type="match status" value="1"/>
</dbReference>